<protein>
    <submittedName>
        <fullName evidence="1">Uncharacterized protein</fullName>
    </submittedName>
</protein>
<name>M0ZYM9_SOLTU</name>
<dbReference type="OMA" id="SDVECHV"/>
<evidence type="ECO:0000313" key="1">
    <source>
        <dbReference type="EnsemblPlants" id="PGSC0003DMT400010855"/>
    </source>
</evidence>
<dbReference type="Proteomes" id="UP000011115">
    <property type="component" value="Unassembled WGS sequence"/>
</dbReference>
<dbReference type="Gramene" id="PGSC0003DMT400010855">
    <property type="protein sequence ID" value="PGSC0003DMT400010855"/>
    <property type="gene ID" value="PGSC0003DMG400004248"/>
</dbReference>
<dbReference type="InParanoid" id="M0ZYM9"/>
<sequence>MIAQLKSVGHVLLDEKQVQAVIRSLLNNWKHFKVNLTHNDSIKTFSDVARHVELEDERLGVVKAASNALMSE</sequence>
<dbReference type="AlphaFoldDB" id="M0ZYM9"/>
<dbReference type="PaxDb" id="4113-PGSC0003DMT400010855"/>
<dbReference type="HOGENOM" id="CLU_2727168_0_0_1"/>
<reference evidence="2" key="1">
    <citation type="journal article" date="2011" name="Nature">
        <title>Genome sequence and analysis of the tuber crop potato.</title>
        <authorList>
            <consortium name="The Potato Genome Sequencing Consortium"/>
        </authorList>
    </citation>
    <scope>NUCLEOTIDE SEQUENCE [LARGE SCALE GENOMIC DNA]</scope>
    <source>
        <strain evidence="2">cv. DM1-3 516 R44</strain>
    </source>
</reference>
<proteinExistence type="predicted"/>
<organism evidence="1 2">
    <name type="scientific">Solanum tuberosum</name>
    <name type="common">Potato</name>
    <dbReference type="NCBI Taxonomy" id="4113"/>
    <lineage>
        <taxon>Eukaryota</taxon>
        <taxon>Viridiplantae</taxon>
        <taxon>Streptophyta</taxon>
        <taxon>Embryophyta</taxon>
        <taxon>Tracheophyta</taxon>
        <taxon>Spermatophyta</taxon>
        <taxon>Magnoliopsida</taxon>
        <taxon>eudicotyledons</taxon>
        <taxon>Gunneridae</taxon>
        <taxon>Pentapetalae</taxon>
        <taxon>asterids</taxon>
        <taxon>lamiids</taxon>
        <taxon>Solanales</taxon>
        <taxon>Solanaceae</taxon>
        <taxon>Solanoideae</taxon>
        <taxon>Solaneae</taxon>
        <taxon>Solanum</taxon>
    </lineage>
</organism>
<dbReference type="EnsemblPlants" id="PGSC0003DMT400010855">
    <property type="protein sequence ID" value="PGSC0003DMT400010855"/>
    <property type="gene ID" value="PGSC0003DMG400004248"/>
</dbReference>
<keyword evidence="2" id="KW-1185">Reference proteome</keyword>
<evidence type="ECO:0000313" key="2">
    <source>
        <dbReference type="Proteomes" id="UP000011115"/>
    </source>
</evidence>
<reference evidence="1" key="2">
    <citation type="submission" date="2015-06" db="UniProtKB">
        <authorList>
            <consortium name="EnsemblPlants"/>
        </authorList>
    </citation>
    <scope>IDENTIFICATION</scope>
    <source>
        <strain evidence="1">DM1-3 516 R44</strain>
    </source>
</reference>
<accession>M0ZYM9</accession>